<dbReference type="Proteomes" id="UP001056120">
    <property type="component" value="Linkage Group LG21"/>
</dbReference>
<keyword evidence="2" id="KW-1185">Reference proteome</keyword>
<evidence type="ECO:0000313" key="1">
    <source>
        <dbReference type="EMBL" id="KAI3732820.1"/>
    </source>
</evidence>
<name>A0ACB9CEY2_9ASTR</name>
<organism evidence="1 2">
    <name type="scientific">Smallanthus sonchifolius</name>
    <dbReference type="NCBI Taxonomy" id="185202"/>
    <lineage>
        <taxon>Eukaryota</taxon>
        <taxon>Viridiplantae</taxon>
        <taxon>Streptophyta</taxon>
        <taxon>Embryophyta</taxon>
        <taxon>Tracheophyta</taxon>
        <taxon>Spermatophyta</taxon>
        <taxon>Magnoliopsida</taxon>
        <taxon>eudicotyledons</taxon>
        <taxon>Gunneridae</taxon>
        <taxon>Pentapetalae</taxon>
        <taxon>asterids</taxon>
        <taxon>campanulids</taxon>
        <taxon>Asterales</taxon>
        <taxon>Asteraceae</taxon>
        <taxon>Asteroideae</taxon>
        <taxon>Heliantheae alliance</taxon>
        <taxon>Millerieae</taxon>
        <taxon>Smallanthus</taxon>
    </lineage>
</organism>
<reference evidence="1 2" key="2">
    <citation type="journal article" date="2022" name="Mol. Ecol. Resour.">
        <title>The genomes of chicory, endive, great burdock and yacon provide insights into Asteraceae paleo-polyploidization history and plant inulin production.</title>
        <authorList>
            <person name="Fan W."/>
            <person name="Wang S."/>
            <person name="Wang H."/>
            <person name="Wang A."/>
            <person name="Jiang F."/>
            <person name="Liu H."/>
            <person name="Zhao H."/>
            <person name="Xu D."/>
            <person name="Zhang Y."/>
        </authorList>
    </citation>
    <scope>NUCLEOTIDE SEQUENCE [LARGE SCALE GENOMIC DNA]</scope>
    <source>
        <strain evidence="2">cv. Yunnan</strain>
        <tissue evidence="1">Leaves</tissue>
    </source>
</reference>
<gene>
    <name evidence="1" type="ORF">L1987_64029</name>
</gene>
<accession>A0ACB9CEY2</accession>
<dbReference type="EMBL" id="CM042038">
    <property type="protein sequence ID" value="KAI3732820.1"/>
    <property type="molecule type" value="Genomic_DNA"/>
</dbReference>
<proteinExistence type="predicted"/>
<evidence type="ECO:0000313" key="2">
    <source>
        <dbReference type="Proteomes" id="UP001056120"/>
    </source>
</evidence>
<protein>
    <submittedName>
        <fullName evidence="1">Uncharacterized protein</fullName>
    </submittedName>
</protein>
<reference evidence="2" key="1">
    <citation type="journal article" date="2022" name="Mol. Ecol. Resour.">
        <title>The genomes of chicory, endive, great burdock and yacon provide insights into Asteraceae palaeo-polyploidization history and plant inulin production.</title>
        <authorList>
            <person name="Fan W."/>
            <person name="Wang S."/>
            <person name="Wang H."/>
            <person name="Wang A."/>
            <person name="Jiang F."/>
            <person name="Liu H."/>
            <person name="Zhao H."/>
            <person name="Xu D."/>
            <person name="Zhang Y."/>
        </authorList>
    </citation>
    <scope>NUCLEOTIDE SEQUENCE [LARGE SCALE GENOMIC DNA]</scope>
    <source>
        <strain evidence="2">cv. Yunnan</strain>
    </source>
</reference>
<comment type="caution">
    <text evidence="1">The sequence shown here is derived from an EMBL/GenBank/DDBJ whole genome shotgun (WGS) entry which is preliminary data.</text>
</comment>
<sequence length="145" mass="16707">MWIIYRISEYLGHPFLNKEENKEEKDEDKTKLGSSGFQLCLAFGYNFHSVEQVKCSLLQLQSVLNEDENKALYFVRGVEGAREVLENDVNASNARIQEIQKQTLDADTAIAAKNTLLAQRNENYIQMLDNVEIQMNQAIERLNIH</sequence>